<dbReference type="Proteomes" id="UP000216885">
    <property type="component" value="Unassembled WGS sequence"/>
</dbReference>
<organism evidence="1 2">
    <name type="scientific">Bordetella genomosp. 4</name>
    <dbReference type="NCBI Taxonomy" id="463044"/>
    <lineage>
        <taxon>Bacteria</taxon>
        <taxon>Pseudomonadati</taxon>
        <taxon>Pseudomonadota</taxon>
        <taxon>Betaproteobacteria</taxon>
        <taxon>Burkholderiales</taxon>
        <taxon>Alcaligenaceae</taxon>
        <taxon>Bordetella</taxon>
    </lineage>
</organism>
<evidence type="ECO:0000313" key="1">
    <source>
        <dbReference type="EMBL" id="OZI56388.1"/>
    </source>
</evidence>
<reference evidence="1 2" key="1">
    <citation type="submission" date="2017-05" db="EMBL/GenBank/DDBJ databases">
        <title>Complete and WGS of Bordetella genogroups.</title>
        <authorList>
            <person name="Spilker T."/>
            <person name="LiPuma J."/>
        </authorList>
    </citation>
    <scope>NUCLEOTIDE SEQUENCE [LARGE SCALE GENOMIC DNA]</scope>
    <source>
        <strain evidence="1 2">AU9919</strain>
    </source>
</reference>
<dbReference type="EMBL" id="NEVQ01000013">
    <property type="protein sequence ID" value="OZI56388.1"/>
    <property type="molecule type" value="Genomic_DNA"/>
</dbReference>
<evidence type="ECO:0000313" key="2">
    <source>
        <dbReference type="Proteomes" id="UP000216885"/>
    </source>
</evidence>
<evidence type="ECO:0008006" key="3">
    <source>
        <dbReference type="Google" id="ProtNLM"/>
    </source>
</evidence>
<name>A0A261U350_9BORD</name>
<dbReference type="Gene3D" id="3.40.50.2000">
    <property type="entry name" value="Glycogen Phosphorylase B"/>
    <property type="match status" value="1"/>
</dbReference>
<protein>
    <recommendedName>
        <fullName evidence="3">Glycosyl transferase family 1 domain-containing protein</fullName>
    </recommendedName>
</protein>
<proteinExistence type="predicted"/>
<dbReference type="Pfam" id="PF13692">
    <property type="entry name" value="Glyco_trans_1_4"/>
    <property type="match status" value="1"/>
</dbReference>
<gene>
    <name evidence="1" type="ORF">CAL20_13210</name>
</gene>
<dbReference type="AlphaFoldDB" id="A0A261U350"/>
<accession>A0A261U350</accession>
<keyword evidence="2" id="KW-1185">Reference proteome</keyword>
<dbReference type="SUPFAM" id="SSF53756">
    <property type="entry name" value="UDP-Glycosyltransferase/glycogen phosphorylase"/>
    <property type="match status" value="1"/>
</dbReference>
<comment type="caution">
    <text evidence="1">The sequence shown here is derived from an EMBL/GenBank/DDBJ whole genome shotgun (WGS) entry which is preliminary data.</text>
</comment>
<sequence>MVREYKGIPALVRKLSREFMSEHQLSLHVCGEPLRADSFLEELVAECERRPDIKLSLRSVPVNQVAELLRSHAGLILPYHKVFSSGVAVLSLSLGIPTVAPNTSAMRELFPESSHHLLFNPRSTKDMRRAVLTLVEMSPKTRKKMAHDYIARANSYHPHIVSKALGMIYDELLITQGDDGAAVESRARRASYEGCIIRQSRPPALFQRVLDDRGAIIGRLHNNEDALLNFRQQLALELIAAAFVGPSRTGAADELILNSGCDAEELVAERARLDGAYAVQIYTKILMQLDKSSSNSNINGTRGVVRRVAEPRSF</sequence>